<feature type="compositionally biased region" description="Low complexity" evidence="1">
    <location>
        <begin position="254"/>
        <end position="283"/>
    </location>
</feature>
<sequence length="818" mass="88176">MDGWGDPWADDENKKHNHEQPVAAGPRTTGVLFGIEDDAGWGAQETAGSVEGNRNAEETKKEEGGWASEREEGHGPVTHLEPADSPEILTDGLHSPDWQKGSSAEAQQEENNVWDIETKANDFAHVPENQRSDISEPEPSDTDTAVITKDTSKPHEHETPATDDDTSTRASISPPSTSDHTEHGKESPRTSFDDEVREPGAEYKQAIGVETDTVTQLDTATDESDDFGDFAEEEEASTDTIVATPGAGAKASDAPVASEALEEAPLAAKSQPAEPESSSQSPKISIDLSLVNKIFPSKTAASAESSFEADPETISTTLSRKTWYRITRSQTMREYNSGATEGYVRIQFRGSEIQKEMNKIMTRWATEDRARGRVVFGARAGPMFGWTESPTSQQPVSPWHQRGASDSPRLQTRKSSIVEKQPRRHNTVTSASSPLAQFNWSSSPLDPTPAALPPKETISPKDVKVRNNIAEDDGNRSSTPAAKAPTVQFGWSSPPTESGAADIPSGEPKSAKPEFSKVLENPPVLVPKGYPPSHTDDATLDAALNPAPSKFPPIRERMQKRIHSFGNPSKNAKSRMPSTSREREGSLSHSPPEAEVLSTSTSAGINLTEAERNSAPEPQPDKLKAGTMQGLETPASISVENATGNDDDFDDDWGEMVSSPTVTSPSLEPATTRASESITAMPPGPDPSIAGEMVKTSSTNFSFLDTLASPVHSTPSHGKTQSLSFPVVSQQTPNNDNTDEWSIFEKLSGGVPAKHTRVQSTPLNAFAASAPPITAVDQPKLSPLPAPLQQSTKSTQDEDDDLVRLFLENVPDFQFMLR</sequence>
<dbReference type="OrthoDB" id="3941134at2759"/>
<evidence type="ECO:0000256" key="1">
    <source>
        <dbReference type="SAM" id="MobiDB-lite"/>
    </source>
</evidence>
<feature type="compositionally biased region" description="Polar residues" evidence="1">
    <location>
        <begin position="168"/>
        <end position="178"/>
    </location>
</feature>
<feature type="region of interest" description="Disordered" evidence="1">
    <location>
        <begin position="1"/>
        <end position="283"/>
    </location>
</feature>
<feature type="compositionally biased region" description="Basic and acidic residues" evidence="1">
    <location>
        <begin position="54"/>
        <end position="74"/>
    </location>
</feature>
<protein>
    <submittedName>
        <fullName evidence="2">Uncharacterized protein</fullName>
    </submittedName>
</protein>
<feature type="compositionally biased region" description="Acidic residues" evidence="1">
    <location>
        <begin position="220"/>
        <end position="237"/>
    </location>
</feature>
<feature type="compositionally biased region" description="Acidic residues" evidence="1">
    <location>
        <begin position="645"/>
        <end position="654"/>
    </location>
</feature>
<organism evidence="2 3">
    <name type="scientific">Rhizodiscina lignyota</name>
    <dbReference type="NCBI Taxonomy" id="1504668"/>
    <lineage>
        <taxon>Eukaryota</taxon>
        <taxon>Fungi</taxon>
        <taxon>Dikarya</taxon>
        <taxon>Ascomycota</taxon>
        <taxon>Pezizomycotina</taxon>
        <taxon>Dothideomycetes</taxon>
        <taxon>Pleosporomycetidae</taxon>
        <taxon>Aulographales</taxon>
        <taxon>Rhizodiscinaceae</taxon>
        <taxon>Rhizodiscina</taxon>
    </lineage>
</organism>
<feature type="region of interest" description="Disordered" evidence="1">
    <location>
        <begin position="386"/>
        <end position="693"/>
    </location>
</feature>
<feature type="compositionally biased region" description="Basic and acidic residues" evidence="1">
    <location>
        <begin position="150"/>
        <end position="160"/>
    </location>
</feature>
<dbReference type="EMBL" id="ML978134">
    <property type="protein sequence ID" value="KAF2094439.1"/>
    <property type="molecule type" value="Genomic_DNA"/>
</dbReference>
<feature type="compositionally biased region" description="Polar residues" evidence="1">
    <location>
        <begin position="427"/>
        <end position="445"/>
    </location>
</feature>
<feature type="compositionally biased region" description="Basic and acidic residues" evidence="1">
    <location>
        <begin position="609"/>
        <end position="624"/>
    </location>
</feature>
<gene>
    <name evidence="2" type="ORF">NA57DRAFT_60482</name>
</gene>
<feature type="compositionally biased region" description="Basic and acidic residues" evidence="1">
    <location>
        <begin position="179"/>
        <end position="201"/>
    </location>
</feature>
<keyword evidence="3" id="KW-1185">Reference proteome</keyword>
<comment type="caution">
    <text evidence="2">The sequence shown here is derived from an EMBL/GenBank/DDBJ whole genome shotgun (WGS) entry which is preliminary data.</text>
</comment>
<dbReference type="AlphaFoldDB" id="A0A9P4I5V7"/>
<feature type="compositionally biased region" description="Polar residues" evidence="1">
    <location>
        <begin position="635"/>
        <end position="644"/>
    </location>
</feature>
<dbReference type="Proteomes" id="UP000799772">
    <property type="component" value="Unassembled WGS sequence"/>
</dbReference>
<evidence type="ECO:0000313" key="2">
    <source>
        <dbReference type="EMBL" id="KAF2094439.1"/>
    </source>
</evidence>
<reference evidence="2" key="1">
    <citation type="journal article" date="2020" name="Stud. Mycol.">
        <title>101 Dothideomycetes genomes: a test case for predicting lifestyles and emergence of pathogens.</title>
        <authorList>
            <person name="Haridas S."/>
            <person name="Albert R."/>
            <person name="Binder M."/>
            <person name="Bloem J."/>
            <person name="Labutti K."/>
            <person name="Salamov A."/>
            <person name="Andreopoulos B."/>
            <person name="Baker S."/>
            <person name="Barry K."/>
            <person name="Bills G."/>
            <person name="Bluhm B."/>
            <person name="Cannon C."/>
            <person name="Castanera R."/>
            <person name="Culley D."/>
            <person name="Daum C."/>
            <person name="Ezra D."/>
            <person name="Gonzalez J."/>
            <person name="Henrissat B."/>
            <person name="Kuo A."/>
            <person name="Liang C."/>
            <person name="Lipzen A."/>
            <person name="Lutzoni F."/>
            <person name="Magnuson J."/>
            <person name="Mondo S."/>
            <person name="Nolan M."/>
            <person name="Ohm R."/>
            <person name="Pangilinan J."/>
            <person name="Park H.-J."/>
            <person name="Ramirez L."/>
            <person name="Alfaro M."/>
            <person name="Sun H."/>
            <person name="Tritt A."/>
            <person name="Yoshinaga Y."/>
            <person name="Zwiers L.-H."/>
            <person name="Turgeon B."/>
            <person name="Goodwin S."/>
            <person name="Spatafora J."/>
            <person name="Crous P."/>
            <person name="Grigoriev I."/>
        </authorList>
    </citation>
    <scope>NUCLEOTIDE SEQUENCE</scope>
    <source>
        <strain evidence="2">CBS 133067</strain>
    </source>
</reference>
<accession>A0A9P4I5V7</accession>
<name>A0A9P4I5V7_9PEZI</name>
<feature type="compositionally biased region" description="Polar residues" evidence="1">
    <location>
        <begin position="100"/>
        <end position="111"/>
    </location>
</feature>
<feature type="region of interest" description="Disordered" evidence="1">
    <location>
        <begin position="774"/>
        <end position="799"/>
    </location>
</feature>
<proteinExistence type="predicted"/>
<feature type="compositionally biased region" description="Polar residues" evidence="1">
    <location>
        <begin position="566"/>
        <end position="579"/>
    </location>
</feature>
<evidence type="ECO:0000313" key="3">
    <source>
        <dbReference type="Proteomes" id="UP000799772"/>
    </source>
</evidence>